<sequence>MYQLQTQLADLEAQKAQLFEQSSVDQVEVSRLNEKIKAVQVQIAAVETKAVTEERVIKSQEKVAYIFDTIQVGGVPLREYFIDEETYQMVRIQVQGALSDHVEQVNGEFATVESSLREQLLNEKSEREEIQRAKDTQYEELAVFKRTVEQQQAEIEDITSKRDAAVRELESERALTAEKQAHIDTLRLEIANGARNAIRTISEEEIQKAKEEAERKWRDSRIKVTGIRAVEGDNSGRFLQAELLTGENVKFSFLEKGKYLEVSAEEAERFRAEQEANNPGPVETSPVPDPPLVVNPPEVTFPGSPEVPNDNNPGGGEQSLPEVVETPVTRAEFEALKNRVDALTNLSEVVVSDLNKLKYGAA</sequence>
<organism evidence="3 4">
    <name type="scientific">Paenibacillus spongiae</name>
    <dbReference type="NCBI Taxonomy" id="2909671"/>
    <lineage>
        <taxon>Bacteria</taxon>
        <taxon>Bacillati</taxon>
        <taxon>Bacillota</taxon>
        <taxon>Bacilli</taxon>
        <taxon>Bacillales</taxon>
        <taxon>Paenibacillaceae</taxon>
        <taxon>Paenibacillus</taxon>
    </lineage>
</organism>
<gene>
    <name evidence="3" type="ORF">L1F29_04985</name>
</gene>
<feature type="coiled-coil region" evidence="1">
    <location>
        <begin position="113"/>
        <end position="168"/>
    </location>
</feature>
<name>A0ABY5SB77_9BACL</name>
<keyword evidence="4" id="KW-1185">Reference proteome</keyword>
<proteinExistence type="predicted"/>
<protein>
    <submittedName>
        <fullName evidence="3">Uncharacterized protein</fullName>
    </submittedName>
</protein>
<accession>A0ABY5SB77</accession>
<keyword evidence="1" id="KW-0175">Coiled coil</keyword>
<dbReference type="RefSeq" id="WP_258387265.1">
    <property type="nucleotide sequence ID" value="NZ_CP091430.1"/>
</dbReference>
<dbReference type="Proteomes" id="UP001057877">
    <property type="component" value="Chromosome"/>
</dbReference>
<evidence type="ECO:0000313" key="4">
    <source>
        <dbReference type="Proteomes" id="UP001057877"/>
    </source>
</evidence>
<evidence type="ECO:0000256" key="2">
    <source>
        <dbReference type="SAM" id="MobiDB-lite"/>
    </source>
</evidence>
<dbReference type="EMBL" id="CP091430">
    <property type="protein sequence ID" value="UVI31201.1"/>
    <property type="molecule type" value="Genomic_DNA"/>
</dbReference>
<feature type="region of interest" description="Disordered" evidence="2">
    <location>
        <begin position="270"/>
        <end position="324"/>
    </location>
</feature>
<feature type="coiled-coil region" evidence="1">
    <location>
        <begin position="1"/>
        <end position="49"/>
    </location>
</feature>
<evidence type="ECO:0000256" key="1">
    <source>
        <dbReference type="SAM" id="Coils"/>
    </source>
</evidence>
<reference evidence="3" key="1">
    <citation type="submission" date="2022-01" db="EMBL/GenBank/DDBJ databases">
        <title>Paenibacillus spongiae sp. nov., isolated from marine sponge.</title>
        <authorList>
            <person name="Li Z."/>
            <person name="Zhang M."/>
        </authorList>
    </citation>
    <scope>NUCLEOTIDE SEQUENCE</scope>
    <source>
        <strain evidence="3">PHS-Z3</strain>
    </source>
</reference>
<evidence type="ECO:0000313" key="3">
    <source>
        <dbReference type="EMBL" id="UVI31201.1"/>
    </source>
</evidence>